<dbReference type="Proteomes" id="UP000308768">
    <property type="component" value="Unassembled WGS sequence"/>
</dbReference>
<dbReference type="Pfam" id="PF00382">
    <property type="entry name" value="TFIIB"/>
    <property type="match status" value="2"/>
</dbReference>
<evidence type="ECO:0000256" key="10">
    <source>
        <dbReference type="ARBA" id="ARBA00023242"/>
    </source>
</evidence>
<dbReference type="GO" id="GO:0008270">
    <property type="term" value="F:zinc ion binding"/>
    <property type="evidence" value="ECO:0007669"/>
    <property type="project" value="UniProtKB-KW"/>
</dbReference>
<dbReference type="OrthoDB" id="25790at2759"/>
<dbReference type="PROSITE" id="PS51134">
    <property type="entry name" value="ZF_TFIIB"/>
    <property type="match status" value="1"/>
</dbReference>
<evidence type="ECO:0000256" key="15">
    <source>
        <dbReference type="SAM" id="MobiDB-lite"/>
    </source>
</evidence>
<keyword evidence="5" id="KW-0677">Repeat</keyword>
<comment type="subcellular location">
    <subcellularLocation>
        <location evidence="1">Nucleus</location>
    </subcellularLocation>
</comment>
<dbReference type="GO" id="GO:0016251">
    <property type="term" value="F:RNA polymerase II general transcription initiation factor activity"/>
    <property type="evidence" value="ECO:0007669"/>
    <property type="project" value="TreeGrafter"/>
</dbReference>
<dbReference type="Gene3D" id="1.10.472.10">
    <property type="entry name" value="Cyclin-like"/>
    <property type="match status" value="1"/>
</dbReference>
<dbReference type="InterPro" id="IPR023486">
    <property type="entry name" value="TFIIB_CS"/>
</dbReference>
<dbReference type="PANTHER" id="PTHR11618:SF13">
    <property type="entry name" value="TRANSCRIPTION INITIATION FACTOR IIB"/>
    <property type="match status" value="1"/>
</dbReference>
<proteinExistence type="inferred from homology"/>
<dbReference type="GO" id="GO:0017025">
    <property type="term" value="F:TBP-class protein binding"/>
    <property type="evidence" value="ECO:0007669"/>
    <property type="project" value="InterPro"/>
</dbReference>
<dbReference type="GO" id="GO:0005634">
    <property type="term" value="C:nucleus"/>
    <property type="evidence" value="ECO:0007669"/>
    <property type="project" value="UniProtKB-SubCell"/>
</dbReference>
<gene>
    <name evidence="17" type="ORF">B0A49_11424</name>
</gene>
<dbReference type="CDD" id="cd20551">
    <property type="entry name" value="CYCLIN_TFIIB_rpt1"/>
    <property type="match status" value="1"/>
</dbReference>
<dbReference type="InterPro" id="IPR013137">
    <property type="entry name" value="Znf_TFIIB"/>
</dbReference>
<evidence type="ECO:0000256" key="3">
    <source>
        <dbReference type="ARBA" id="ARBA00013932"/>
    </source>
</evidence>
<evidence type="ECO:0000256" key="6">
    <source>
        <dbReference type="ARBA" id="ARBA00022771"/>
    </source>
</evidence>
<keyword evidence="7" id="KW-0862">Zinc</keyword>
<accession>A0A4U0WJ06</accession>
<dbReference type="SUPFAM" id="SSF57783">
    <property type="entry name" value="Zinc beta-ribbon"/>
    <property type="match status" value="1"/>
</dbReference>
<keyword evidence="6 14" id="KW-0863">Zinc-finger</keyword>
<dbReference type="InterPro" id="IPR036915">
    <property type="entry name" value="Cyclin-like_sf"/>
</dbReference>
<evidence type="ECO:0000256" key="8">
    <source>
        <dbReference type="ARBA" id="ARBA00023015"/>
    </source>
</evidence>
<evidence type="ECO:0000256" key="5">
    <source>
        <dbReference type="ARBA" id="ARBA00022737"/>
    </source>
</evidence>
<dbReference type="PANTHER" id="PTHR11618">
    <property type="entry name" value="TRANSCRIPTION INITIATION FACTOR IIB-RELATED"/>
    <property type="match status" value="1"/>
</dbReference>
<reference evidence="17 18" key="1">
    <citation type="submission" date="2017-03" db="EMBL/GenBank/DDBJ databases">
        <title>Genomes of endolithic fungi from Antarctica.</title>
        <authorList>
            <person name="Coleine C."/>
            <person name="Masonjones S."/>
            <person name="Stajich J.E."/>
        </authorList>
    </citation>
    <scope>NUCLEOTIDE SEQUENCE [LARGE SCALE GENOMIC DNA]</scope>
    <source>
        <strain evidence="17 18">CCFEE 5187</strain>
    </source>
</reference>
<dbReference type="EMBL" id="NAJN01001465">
    <property type="protein sequence ID" value="TKA63020.1"/>
    <property type="molecule type" value="Genomic_DNA"/>
</dbReference>
<evidence type="ECO:0000256" key="9">
    <source>
        <dbReference type="ARBA" id="ARBA00023163"/>
    </source>
</evidence>
<dbReference type="GO" id="GO:0097550">
    <property type="term" value="C:transcription preinitiation complex"/>
    <property type="evidence" value="ECO:0007669"/>
    <property type="project" value="TreeGrafter"/>
</dbReference>
<dbReference type="InterPro" id="IPR000812">
    <property type="entry name" value="TFIIB"/>
</dbReference>
<evidence type="ECO:0000313" key="17">
    <source>
        <dbReference type="EMBL" id="TKA63020.1"/>
    </source>
</evidence>
<name>A0A4U0WJ06_9PEZI</name>
<protein>
    <recommendedName>
        <fullName evidence="3">Transcription initiation factor IIB</fullName>
    </recommendedName>
    <alternativeName>
        <fullName evidence="11">General transcription factor TFIIB</fullName>
    </alternativeName>
</protein>
<dbReference type="SMART" id="SM00385">
    <property type="entry name" value="CYCLIN"/>
    <property type="match status" value="2"/>
</dbReference>
<evidence type="ECO:0000256" key="11">
    <source>
        <dbReference type="ARBA" id="ARBA00031706"/>
    </source>
</evidence>
<evidence type="ECO:0000256" key="14">
    <source>
        <dbReference type="PROSITE-ProRule" id="PRU00469"/>
    </source>
</evidence>
<dbReference type="FunFam" id="2.20.25.10:FF:000036">
    <property type="entry name" value="Transcription initiation factor IIB"/>
    <property type="match status" value="1"/>
</dbReference>
<dbReference type="SUPFAM" id="SSF47954">
    <property type="entry name" value="Cyclin-like"/>
    <property type="match status" value="2"/>
</dbReference>
<dbReference type="InterPro" id="IPR013150">
    <property type="entry name" value="TFIIB_cyclin"/>
</dbReference>
<evidence type="ECO:0000256" key="2">
    <source>
        <dbReference type="ARBA" id="ARBA00010857"/>
    </source>
</evidence>
<dbReference type="FunFam" id="1.10.472.10:FF:000008">
    <property type="entry name" value="Transcription initiation factor IIB"/>
    <property type="match status" value="1"/>
</dbReference>
<comment type="similarity">
    <text evidence="2">Belongs to the TFIIB family.</text>
</comment>
<dbReference type="Pfam" id="PF08271">
    <property type="entry name" value="Zn_Ribbon_TF"/>
    <property type="match status" value="1"/>
</dbReference>
<organism evidence="17 18">
    <name type="scientific">Cryomyces minteri</name>
    <dbReference type="NCBI Taxonomy" id="331657"/>
    <lineage>
        <taxon>Eukaryota</taxon>
        <taxon>Fungi</taxon>
        <taxon>Dikarya</taxon>
        <taxon>Ascomycota</taxon>
        <taxon>Pezizomycotina</taxon>
        <taxon>Dothideomycetes</taxon>
        <taxon>Dothideomycetes incertae sedis</taxon>
        <taxon>Cryomyces</taxon>
    </lineage>
</organism>
<feature type="region of interest" description="Disordered" evidence="15">
    <location>
        <begin position="76"/>
        <end position="98"/>
    </location>
</feature>
<dbReference type="GO" id="GO:0051123">
    <property type="term" value="P:RNA polymerase II preinitiation complex assembly"/>
    <property type="evidence" value="ECO:0007669"/>
    <property type="project" value="UniProtKB-ARBA"/>
</dbReference>
<evidence type="ECO:0000256" key="7">
    <source>
        <dbReference type="ARBA" id="ARBA00022833"/>
    </source>
</evidence>
<dbReference type="Gene3D" id="1.10.472.170">
    <property type="match status" value="1"/>
</dbReference>
<dbReference type="InterPro" id="IPR013763">
    <property type="entry name" value="Cyclin-like_dom"/>
</dbReference>
<dbReference type="PROSITE" id="PS00782">
    <property type="entry name" value="TFIIB"/>
    <property type="match status" value="2"/>
</dbReference>
<dbReference type="PRINTS" id="PR00685">
    <property type="entry name" value="TIFACTORIIB"/>
</dbReference>
<keyword evidence="9" id="KW-0804">Transcription</keyword>
<feature type="domain" description="TFIIB-type" evidence="16">
    <location>
        <begin position="32"/>
        <end position="65"/>
    </location>
</feature>
<dbReference type="STRING" id="331657.A0A4U0WJ06"/>
<keyword evidence="10" id="KW-0539">Nucleus</keyword>
<evidence type="ECO:0000259" key="16">
    <source>
        <dbReference type="PROSITE" id="PS51134"/>
    </source>
</evidence>
<dbReference type="FunFam" id="1.10.472.170:FF:000001">
    <property type="entry name" value="Transcription initiation factor IIB"/>
    <property type="match status" value="1"/>
</dbReference>
<evidence type="ECO:0000256" key="12">
    <source>
        <dbReference type="ARBA" id="ARBA00056616"/>
    </source>
</evidence>
<dbReference type="FunFam" id="1.10.472.10:FF:000141">
    <property type="entry name" value="Transcription initiation factor IIB"/>
    <property type="match status" value="1"/>
</dbReference>
<comment type="function">
    <text evidence="12">General factor that plays a major role in the activation of eukaryotic genes transcribed by RNA polymerase II.</text>
</comment>
<comment type="caution">
    <text evidence="17">The sequence shown here is derived from an EMBL/GenBank/DDBJ whole genome shotgun (WGS) entry which is preliminary data.</text>
</comment>
<evidence type="ECO:0000256" key="1">
    <source>
        <dbReference type="ARBA" id="ARBA00004123"/>
    </source>
</evidence>
<keyword evidence="18" id="KW-1185">Reference proteome</keyword>
<dbReference type="AlphaFoldDB" id="A0A4U0WJ06"/>
<evidence type="ECO:0000256" key="4">
    <source>
        <dbReference type="ARBA" id="ARBA00022723"/>
    </source>
</evidence>
<feature type="region of interest" description="Disordered" evidence="15">
    <location>
        <begin position="1"/>
        <end position="20"/>
    </location>
</feature>
<comment type="subunit">
    <text evidence="13">Associates with TFIID-IIA (DA complex) to form TFIID-IIA-IIB (DAB-complex) which is then recognized by polymerase II.</text>
</comment>
<evidence type="ECO:0000313" key="18">
    <source>
        <dbReference type="Proteomes" id="UP000308768"/>
    </source>
</evidence>
<keyword evidence="8" id="KW-0805">Transcription regulation</keyword>
<sequence length="363" mass="39083">MATASSVLSPGAVVDPEPGPMKEPEWQENLNIHLICPDCKEDPPNLADEHASGDTVCDSCGLVLSGRVVDTRSEWRTFSNDDQGNDDPSRVGDAANPLLNGSQLQTSISFGDGSARAKELHRAQNKATHDKSTKTLLAAYKQIGALCDGYSMPHTVADTAKHLYKLTDDAKAFKGKSTDALIAGCIFIACRQNGVPRTFREVFELTKVSKKEIGKTFKALEKFFAAQNKEKRGTAVSAGGMVLSNDSYTTTTSTNPGELCIRFCSILGLDQRCTMISQDLANQMATAGALAGRSPLSAAAACIYMASSLMGQPRTPKQISEAAKVSDSTIRNAYKYLYQEKEKLINPEWLTKGGDMSRLPVAS</sequence>
<evidence type="ECO:0000256" key="13">
    <source>
        <dbReference type="ARBA" id="ARBA00066213"/>
    </source>
</evidence>
<keyword evidence="4" id="KW-0479">Metal-binding</keyword>